<dbReference type="InterPro" id="IPR011009">
    <property type="entry name" value="Kinase-like_dom_sf"/>
</dbReference>
<dbReference type="OrthoDB" id="3638028at2"/>
<evidence type="ECO:0000313" key="1">
    <source>
        <dbReference type="EMBL" id="ADJ25291.1"/>
    </source>
</evidence>
<keyword evidence="1" id="KW-0808">Transferase</keyword>
<dbReference type="HOGENOM" id="CLU_061172_0_0_5"/>
<dbReference type="GO" id="GO:0016301">
    <property type="term" value="F:kinase activity"/>
    <property type="evidence" value="ECO:0007669"/>
    <property type="project" value="UniProtKB-KW"/>
</dbReference>
<dbReference type="Pfam" id="PF04655">
    <property type="entry name" value="APH_6_hur"/>
    <property type="match status" value="1"/>
</dbReference>
<proteinExistence type="predicted"/>
<evidence type="ECO:0000313" key="2">
    <source>
        <dbReference type="Proteomes" id="UP000002033"/>
    </source>
</evidence>
<dbReference type="eggNOG" id="COG3570">
    <property type="taxonomic scope" value="Bacteria"/>
</dbReference>
<sequence length="274" mass="29759">MCGDADLQHYLHEWDLAPDGAGILTRTAKLLPVRHRDHPAMLRVALTAEAAEGAALMLWWQGQGAARVFAADDKALLLERATGARSLLAMSQGEQDVEATRILCDVIAELHASRRAPAPQLTSLQEWFEPLLASAHLTDQLARSAAMARKLLAEPQDVVALHGDVHHENVLDFGPRGWLAIDPKGLWGERGFDYANIFCNPDIEHPEPAVAVRTDIFHRRLATVGAAAGLDRRRLLDWIVAWAGLSASWIIADGDDPGVDMAVLSLALACSDAT</sequence>
<dbReference type="GO" id="GO:0019748">
    <property type="term" value="P:secondary metabolic process"/>
    <property type="evidence" value="ECO:0007669"/>
    <property type="project" value="InterPro"/>
</dbReference>
<dbReference type="GO" id="GO:0016773">
    <property type="term" value="F:phosphotransferase activity, alcohol group as acceptor"/>
    <property type="evidence" value="ECO:0007669"/>
    <property type="project" value="InterPro"/>
</dbReference>
<accession>D8JY87</accession>
<keyword evidence="2" id="KW-1185">Reference proteome</keyword>
<name>D8JY87_HYPDA</name>
<dbReference type="RefSeq" id="WP_013217450.1">
    <property type="nucleotide sequence ID" value="NC_014313.1"/>
</dbReference>
<dbReference type="STRING" id="582899.Hden_3500"/>
<dbReference type="SUPFAM" id="SSF56112">
    <property type="entry name" value="Protein kinase-like (PK-like)"/>
    <property type="match status" value="1"/>
</dbReference>
<organism evidence="1 2">
    <name type="scientific">Hyphomicrobium denitrificans (strain ATCC 51888 / DSM 1869 / NCIMB 11706 / TK 0415)</name>
    <dbReference type="NCBI Taxonomy" id="582899"/>
    <lineage>
        <taxon>Bacteria</taxon>
        <taxon>Pseudomonadati</taxon>
        <taxon>Pseudomonadota</taxon>
        <taxon>Alphaproteobacteria</taxon>
        <taxon>Hyphomicrobiales</taxon>
        <taxon>Hyphomicrobiaceae</taxon>
        <taxon>Hyphomicrobium</taxon>
    </lineage>
</organism>
<dbReference type="InterPro" id="IPR006748">
    <property type="entry name" value="NH2Glyco/OHUrea_AB-resist_kin"/>
</dbReference>
<reference evidence="2" key="1">
    <citation type="journal article" date="2011" name="J. Bacteriol.">
        <title>Genome sequences of eight morphologically diverse alphaproteobacteria.</title>
        <authorList>
            <consortium name="US DOE Joint Genome Institute"/>
            <person name="Brown P.J."/>
            <person name="Kysela D.T."/>
            <person name="Buechlein A."/>
            <person name="Hemmerich C."/>
            <person name="Brun Y.V."/>
        </authorList>
    </citation>
    <scope>NUCLEOTIDE SEQUENCE [LARGE SCALE GENOMIC DNA]</scope>
    <source>
        <strain evidence="2">ATCC 51888 / DSM 1869 / NCIB 11706 / TK 0415</strain>
    </source>
</reference>
<dbReference type="KEGG" id="hdn:Hden_3500"/>
<protein>
    <submittedName>
        <fullName evidence="1">Aminoglycoside/hydroxyurea antibiotic resistance kinase</fullName>
    </submittedName>
</protein>
<dbReference type="EMBL" id="CP002083">
    <property type="protein sequence ID" value="ADJ25291.1"/>
    <property type="molecule type" value="Genomic_DNA"/>
</dbReference>
<gene>
    <name evidence="1" type="ordered locus">Hden_3500</name>
</gene>
<dbReference type="AlphaFoldDB" id="D8JY87"/>
<dbReference type="Proteomes" id="UP000002033">
    <property type="component" value="Chromosome"/>
</dbReference>
<keyword evidence="1" id="KW-0418">Kinase</keyword>